<evidence type="ECO:0000313" key="9">
    <source>
        <dbReference type="Proteomes" id="UP001383192"/>
    </source>
</evidence>
<dbReference type="InterPro" id="IPR026992">
    <property type="entry name" value="DIOX_N"/>
</dbReference>
<accession>A0AAW0E164</accession>
<keyword evidence="9" id="KW-1185">Reference proteome</keyword>
<dbReference type="GO" id="GO:0030131">
    <property type="term" value="C:clathrin adaptor complex"/>
    <property type="evidence" value="ECO:0007669"/>
    <property type="project" value="InterPro"/>
</dbReference>
<gene>
    <name evidence="8" type="primary">rec8</name>
    <name evidence="8" type="ORF">VNI00_001612</name>
</gene>
<dbReference type="PROSITE" id="PS51072">
    <property type="entry name" value="MHD"/>
    <property type="match status" value="1"/>
</dbReference>
<dbReference type="Pfam" id="PF04824">
    <property type="entry name" value="Rad21_Rec8"/>
    <property type="match status" value="1"/>
</dbReference>
<name>A0AAW0E164_9AGAR</name>
<dbReference type="EMBL" id="JAYKXP010000004">
    <property type="protein sequence ID" value="KAK7058988.1"/>
    <property type="molecule type" value="Genomic_DNA"/>
</dbReference>
<proteinExistence type="inferred from homology"/>
<dbReference type="InterPro" id="IPR006910">
    <property type="entry name" value="Rad21_Rec8_N"/>
</dbReference>
<evidence type="ECO:0000256" key="1">
    <source>
        <dbReference type="ARBA" id="ARBA00004308"/>
    </source>
</evidence>
<dbReference type="InterPro" id="IPR044861">
    <property type="entry name" value="IPNS-like_FE2OG_OXY"/>
</dbReference>
<feature type="region of interest" description="Disordered" evidence="6">
    <location>
        <begin position="1313"/>
        <end position="1353"/>
    </location>
</feature>
<keyword evidence="3" id="KW-0813">Transport</keyword>
<feature type="domain" description="MHD" evidence="7">
    <location>
        <begin position="566"/>
        <end position="865"/>
    </location>
</feature>
<dbReference type="InterPro" id="IPR028565">
    <property type="entry name" value="MHD"/>
</dbReference>
<dbReference type="InterPro" id="IPR006909">
    <property type="entry name" value="Rad21/Rec8_C_eu"/>
</dbReference>
<comment type="caution">
    <text evidence="8">The sequence shown here is derived from an EMBL/GenBank/DDBJ whole genome shotgun (WGS) entry which is preliminary data.</text>
</comment>
<dbReference type="Pfam" id="PF04825">
    <property type="entry name" value="Rad21_Rec8_N"/>
    <property type="match status" value="1"/>
</dbReference>
<dbReference type="SUPFAM" id="SSF64356">
    <property type="entry name" value="SNARE-like"/>
    <property type="match status" value="1"/>
</dbReference>
<dbReference type="GO" id="GO:0006886">
    <property type="term" value="P:intracellular protein transport"/>
    <property type="evidence" value="ECO:0007669"/>
    <property type="project" value="InterPro"/>
</dbReference>
<protein>
    <submittedName>
        <fullName evidence="8">R8 protein</fullName>
    </submittedName>
</protein>
<dbReference type="Gene3D" id="2.60.40.1170">
    <property type="entry name" value="Mu homology domain, subdomain B"/>
    <property type="match status" value="1"/>
</dbReference>
<evidence type="ECO:0000256" key="5">
    <source>
        <dbReference type="ARBA" id="ARBA00023136"/>
    </source>
</evidence>
<dbReference type="Gene3D" id="2.60.120.330">
    <property type="entry name" value="B-lactam Antibiotic, Isopenicillin N Synthase, Chain"/>
    <property type="match status" value="1"/>
</dbReference>
<dbReference type="GO" id="GO:0012505">
    <property type="term" value="C:endomembrane system"/>
    <property type="evidence" value="ECO:0007669"/>
    <property type="project" value="UniProtKB-SubCell"/>
</dbReference>
<dbReference type="PANTHER" id="PTHR10529">
    <property type="entry name" value="AP COMPLEX SUBUNIT MU"/>
    <property type="match status" value="1"/>
</dbReference>
<dbReference type="Gene3D" id="1.10.10.580">
    <property type="entry name" value="Structural maintenance of chromosome 1. Chain E"/>
    <property type="match status" value="1"/>
</dbReference>
<organism evidence="8 9">
    <name type="scientific">Paramarasmius palmivorus</name>
    <dbReference type="NCBI Taxonomy" id="297713"/>
    <lineage>
        <taxon>Eukaryota</taxon>
        <taxon>Fungi</taxon>
        <taxon>Dikarya</taxon>
        <taxon>Basidiomycota</taxon>
        <taxon>Agaricomycotina</taxon>
        <taxon>Agaricomycetes</taxon>
        <taxon>Agaricomycetidae</taxon>
        <taxon>Agaricales</taxon>
        <taxon>Marasmiineae</taxon>
        <taxon>Marasmiaceae</taxon>
        <taxon>Paramarasmius</taxon>
    </lineage>
</organism>
<feature type="region of interest" description="Disordered" evidence="6">
    <location>
        <begin position="1113"/>
        <end position="1163"/>
    </location>
</feature>
<evidence type="ECO:0000256" key="3">
    <source>
        <dbReference type="ARBA" id="ARBA00022448"/>
    </source>
</evidence>
<dbReference type="GO" id="GO:0016192">
    <property type="term" value="P:vesicle-mediated transport"/>
    <property type="evidence" value="ECO:0007669"/>
    <property type="project" value="InterPro"/>
</dbReference>
<dbReference type="InterPro" id="IPR001392">
    <property type="entry name" value="Clathrin_mu"/>
</dbReference>
<comment type="subcellular location">
    <subcellularLocation>
        <location evidence="1">Endomembrane system</location>
    </subcellularLocation>
</comment>
<dbReference type="Pfam" id="PF03171">
    <property type="entry name" value="2OG-FeII_Oxy"/>
    <property type="match status" value="1"/>
</dbReference>
<dbReference type="InterPro" id="IPR023093">
    <property type="entry name" value="ScpA-like_C"/>
</dbReference>
<dbReference type="InterPro" id="IPR027443">
    <property type="entry name" value="IPNS-like_sf"/>
</dbReference>
<dbReference type="InterPro" id="IPR036168">
    <property type="entry name" value="AP2_Mu_C_sf"/>
</dbReference>
<dbReference type="PRINTS" id="PR00314">
    <property type="entry name" value="CLATHRINADPT"/>
</dbReference>
<dbReference type="InterPro" id="IPR036390">
    <property type="entry name" value="WH_DNA-bd_sf"/>
</dbReference>
<evidence type="ECO:0000259" key="7">
    <source>
        <dbReference type="PROSITE" id="PS51072"/>
    </source>
</evidence>
<evidence type="ECO:0000256" key="2">
    <source>
        <dbReference type="ARBA" id="ARBA00009870"/>
    </source>
</evidence>
<feature type="region of interest" description="Disordered" evidence="6">
    <location>
        <begin position="964"/>
        <end position="999"/>
    </location>
</feature>
<sequence length="1557" mass="171310">MSATITETATPTPDTIAEEFSNKLNLQSSPAELPKWIPPKTTEEEVEWADILTVDLSLYENKKQDLIDTIAVALERDGFFYVTNHGIPQDALQRQFDIGQHTFDGVSREEKEQHRAPIKEKGSFMGYKLQNYWEIKDGVRDRIEHYNFYQNHIDPITRHPKPLQPYVEEAKTFLADIRQKVLRRVLNLIDGVLGLEEGYLFSLHESDKGQTGDDLLRYMIYDPLTSEESQKTNGVMLNGHTDFNSLSTLVSQPVTALQVLMPDNVWRYVKHKDGALVINIGDQLSFMSGGILKGTMHRVVRPPKDQQHYRRLGVFHFAHFINGISLDLLPSKKVHEQGHVIFHSEVPTSDEWEATRVRNYGTAKFIKGEEYDIEEIAGIQGTLMALDGLIILDGSGRPIIQSGFRDKSHLPAYPLLHIDAFNNSDTSEPVIYVPDVGGGPSASVHVACGDVRILCPVSGDVDPLLALTFIQSFIDVLLDYFGSVSAEVIRENFDVVYQLFEETLDSSGHPLTTHPNALREIVTPPSLLNKLLSTVGASGTANLGTSSVGPFSSPIPWRKANVRHANNEIYFDTVESLSGVVNRHGTVVMSNVRGRIEANSKLSGTPDCLLTFTNPGVMQDCAFHCCVRLKRWSANKCLSFVPPDGRFILADYSYSPSLNTPASAATPPKTVPIPFQIKSKLDMDSTGGSFDVHFSSRLSTHTLENVRIEIPLGVGISVSGVRCTSSRGSGGSGGFGVGGVRVNSPAPGSEGGASWVWDSRRGVLKWEMPYVSPGSTSGWGIQARDKAKQMEGKYTKAYVGAAKGVLNGDGSTYQAVMYRFELLARRDSGFGLLWLAATLGSKSTFKKLPKKSVLDADISQLCGLIAQPEEPLALRLSSNLMVGVARVYKVKQEIFLTDVTNCVSSLKKVVQDIQTAAAKEKMLQMAQPTVRSSALTIAEDPFAVFITDFDALVDNWDAHLDIQERPADEDADDQDFDPRSKKRQTQKPNSKASMQAEDVRAEACTLREHHEHLLSQSFDLSFQGSAGGIDISSSQAEPGFMLDDNFLLSDGLGLDDTLGDELALELGEGWGAPPAPAPAEDPAPDMNLDINFNEDAMDATGDFNFAEPMAIEEPVIRASPQPSVPPTPIKTTSRNRKENATPKSIRRATPQRATAPPSPANSFSRLLLSQDEELLREPTPLTNITANVQSKENQPPIKKNKRTRLLLDARTELTDEELKVARAKYVEEQHNQRRQLDSRRTEKDSGKVVEELIWGVPTGIDAPALIDFWQENFKVQVEARTGALHVHHDDLAPISPPTKRRKLQTIEEVPEPAWPDFQNDMYTGGEEIEPGQGRNASRQPSVGPDFSFDLGPNEKLTGSQRSSLFPWDNAGADISSSVGGAFGGGSDQVVFDPAEVRIRGSSVSRREGSLPLSQSGSIAGARGISPGDFGRSSQVFGEDFMLRGKLVFSLSAHLHSQRYSADEEPTAQDADTQRSDLNLVTLERNSFNFLEYVKMQQQAMPFGTGSYISFDTIVPKATSTRHVAAAAFYHCLVLSTKELLRVMQKDPYGDITISANL</sequence>
<reference evidence="8 9" key="1">
    <citation type="submission" date="2024-01" db="EMBL/GenBank/DDBJ databases">
        <title>A draft genome for a cacao thread blight-causing isolate of Paramarasmius palmivorus.</title>
        <authorList>
            <person name="Baruah I.K."/>
            <person name="Bukari Y."/>
            <person name="Amoako-Attah I."/>
            <person name="Meinhardt L.W."/>
            <person name="Bailey B.A."/>
            <person name="Cohen S.P."/>
        </authorList>
    </citation>
    <scope>NUCLEOTIDE SEQUENCE [LARGE SCALE GENOMIC DNA]</scope>
    <source>
        <strain evidence="8 9">GH-12</strain>
    </source>
</reference>
<evidence type="ECO:0000256" key="6">
    <source>
        <dbReference type="SAM" id="MobiDB-lite"/>
    </source>
</evidence>
<dbReference type="InterPro" id="IPR050431">
    <property type="entry name" value="Adaptor_comp_med_subunit"/>
</dbReference>
<dbReference type="Gene3D" id="3.30.450.60">
    <property type="match status" value="1"/>
</dbReference>
<dbReference type="SUPFAM" id="SSF51197">
    <property type="entry name" value="Clavaminate synthase-like"/>
    <property type="match status" value="1"/>
</dbReference>
<comment type="similarity">
    <text evidence="2">Belongs to the rad21 family.</text>
</comment>
<dbReference type="Proteomes" id="UP001383192">
    <property type="component" value="Unassembled WGS sequence"/>
</dbReference>
<dbReference type="CDD" id="cd14837">
    <property type="entry name" value="AP3_Mu_N"/>
    <property type="match status" value="1"/>
</dbReference>
<dbReference type="InterPro" id="IPR011012">
    <property type="entry name" value="Longin-like_dom_sf"/>
</dbReference>
<dbReference type="Pfam" id="PF14226">
    <property type="entry name" value="DIOX_N"/>
    <property type="match status" value="1"/>
</dbReference>
<evidence type="ECO:0000313" key="8">
    <source>
        <dbReference type="EMBL" id="KAK7058988.1"/>
    </source>
</evidence>
<keyword evidence="4" id="KW-0653">Protein transport</keyword>
<dbReference type="SUPFAM" id="SSF49447">
    <property type="entry name" value="Second domain of Mu2 adaptin subunit (ap50) of ap2 adaptor"/>
    <property type="match status" value="1"/>
</dbReference>
<dbReference type="SUPFAM" id="SSF46785">
    <property type="entry name" value="Winged helix' DNA-binding domain"/>
    <property type="match status" value="1"/>
</dbReference>
<keyword evidence="5" id="KW-0472">Membrane</keyword>
<feature type="region of interest" description="Disordered" evidence="6">
    <location>
        <begin position="1406"/>
        <end position="1425"/>
    </location>
</feature>
<dbReference type="Pfam" id="PF00928">
    <property type="entry name" value="Adap_comp_sub"/>
    <property type="match status" value="1"/>
</dbReference>
<evidence type="ECO:0000256" key="4">
    <source>
        <dbReference type="ARBA" id="ARBA00022927"/>
    </source>
</evidence>